<evidence type="ECO:0000259" key="4">
    <source>
        <dbReference type="Pfam" id="PF18297"/>
    </source>
</evidence>
<dbReference type="InterPro" id="IPR014729">
    <property type="entry name" value="Rossmann-like_a/b/a_fold"/>
</dbReference>
<accession>E6X3A3</accession>
<dbReference type="RefSeq" id="WP_013555001.1">
    <property type="nucleotide sequence ID" value="NC_014935.1"/>
</dbReference>
<dbReference type="GO" id="GO:0005524">
    <property type="term" value="F:ATP binding"/>
    <property type="evidence" value="ECO:0007669"/>
    <property type="project" value="UniProtKB-KW"/>
</dbReference>
<gene>
    <name evidence="5" type="ordered locus">Nitsa_2075</name>
</gene>
<dbReference type="EMBL" id="CP002452">
    <property type="protein sequence ID" value="ADV47316.1"/>
    <property type="molecule type" value="Genomic_DNA"/>
</dbReference>
<dbReference type="STRING" id="749222.Nitsa_2075"/>
<dbReference type="AlphaFoldDB" id="E6X3A3"/>
<dbReference type="PANTHER" id="PTHR11933:SF6">
    <property type="entry name" value="THIL AANH DOMAIN-CONTAINING PROTEIN"/>
    <property type="match status" value="1"/>
</dbReference>
<evidence type="ECO:0000259" key="3">
    <source>
        <dbReference type="Pfam" id="PF02568"/>
    </source>
</evidence>
<dbReference type="InterPro" id="IPR020536">
    <property type="entry name" value="ThiI_AANH"/>
</dbReference>
<sequence length="328" mass="36662">MRAISLFSGGLDSMLAVKLMTEQGIDVTALYVHIGFGSTGDVSEQLKRRAELAGADFRMVDVREDYIQNILFDPVYGYGKNFNPCIDCHGYMFKIARALMPEEGASFLVTGEVVGQRPMSQRPDALRQVSKLAGDNEDKLILRPLSAKLLPPTKPELEGWVDREKLLDINGRSRERQLAMAAAYGWEDYESPGGGCLLTDPAFSQKLRDFIAHEEFGVEDIDLLKYGRHFRLPDGAKLVVGRHKEDNEALLKVVNPDYIPVRLPVAGPYSLLYHGATQADRELAARIALTYGKSLPGERYEVKVGDEIYEVEPFTSKAEAQKYFVLKL</sequence>
<keyword evidence="1" id="KW-0547">Nucleotide-binding</keyword>
<dbReference type="HOGENOM" id="CLU_053822_0_0_7"/>
<feature type="domain" description="Thil AANH" evidence="3">
    <location>
        <begin position="2"/>
        <end position="145"/>
    </location>
</feature>
<dbReference type="Pfam" id="PF18297">
    <property type="entry name" value="NFACT-R_2"/>
    <property type="match status" value="1"/>
</dbReference>
<evidence type="ECO:0000256" key="1">
    <source>
        <dbReference type="ARBA" id="ARBA00022741"/>
    </source>
</evidence>
<evidence type="ECO:0000313" key="6">
    <source>
        <dbReference type="Proteomes" id="UP000008633"/>
    </source>
</evidence>
<evidence type="ECO:0000256" key="2">
    <source>
        <dbReference type="ARBA" id="ARBA00022840"/>
    </source>
</evidence>
<organism evidence="5 6">
    <name type="scientific">Nitratifractor salsuginis (strain DSM 16511 / JCM 12458 / E9I37-1)</name>
    <dbReference type="NCBI Taxonomy" id="749222"/>
    <lineage>
        <taxon>Bacteria</taxon>
        <taxon>Pseudomonadati</taxon>
        <taxon>Campylobacterota</taxon>
        <taxon>Epsilonproteobacteria</taxon>
        <taxon>Campylobacterales</taxon>
        <taxon>Sulfurovaceae</taxon>
        <taxon>Nitratifractor</taxon>
    </lineage>
</organism>
<dbReference type="PANTHER" id="PTHR11933">
    <property type="entry name" value="TRNA 5-METHYLAMINOMETHYL-2-THIOURIDYLATE -METHYLTRANSFERASE"/>
    <property type="match status" value="1"/>
</dbReference>
<dbReference type="Pfam" id="PF02568">
    <property type="entry name" value="ThiI"/>
    <property type="match status" value="1"/>
</dbReference>
<reference evidence="6" key="2">
    <citation type="submission" date="2011-01" db="EMBL/GenBank/DDBJ databases">
        <title>The complete genome of Nitratifractor salsuginis DSM 16511.</title>
        <authorList>
            <consortium name="US DOE Joint Genome Institute (JGI-PGF)"/>
            <person name="Lucas S."/>
            <person name="Copeland A."/>
            <person name="Lapidus A."/>
            <person name="Bruce D."/>
            <person name="Goodwin L."/>
            <person name="Pitluck S."/>
            <person name="Kyrpides N."/>
            <person name="Mavromatis K."/>
            <person name="Ivanova N."/>
            <person name="Mikhailova N."/>
            <person name="Zeytun A."/>
            <person name="Detter J.C."/>
            <person name="Tapia R."/>
            <person name="Han C."/>
            <person name="Land M."/>
            <person name="Hauser L."/>
            <person name="Markowitz V."/>
            <person name="Cheng J.-F."/>
            <person name="Hugenholtz P."/>
            <person name="Woyke T."/>
            <person name="Wu D."/>
            <person name="Tindall B."/>
            <person name="Schuetze A."/>
            <person name="Brambilla E."/>
            <person name="Klenk H.-P."/>
            <person name="Eisen J.A."/>
        </authorList>
    </citation>
    <scope>NUCLEOTIDE SEQUENCE [LARGE SCALE GENOMIC DNA]</scope>
    <source>
        <strain evidence="6">DSM 16511 / JCM 12458 / E9I37-1</strain>
    </source>
</reference>
<proteinExistence type="predicted"/>
<evidence type="ECO:0000313" key="5">
    <source>
        <dbReference type="EMBL" id="ADV47316.1"/>
    </source>
</evidence>
<dbReference type="eggNOG" id="COG0301">
    <property type="taxonomic scope" value="Bacteria"/>
</dbReference>
<reference evidence="5 6" key="1">
    <citation type="journal article" date="2011" name="Stand. Genomic Sci.">
        <title>Complete genome sequence of Nitratifractor salsuginis type strain (E9I37-1).</title>
        <authorList>
            <person name="Anderson I."/>
            <person name="Sikorski J."/>
            <person name="Zeytun A."/>
            <person name="Nolan M."/>
            <person name="Lapidus A."/>
            <person name="Lucas S."/>
            <person name="Hammon N."/>
            <person name="Deshpande S."/>
            <person name="Cheng J.F."/>
            <person name="Tapia R."/>
            <person name="Han C."/>
            <person name="Goodwin L."/>
            <person name="Pitluck S."/>
            <person name="Liolios K."/>
            <person name="Pagani I."/>
            <person name="Ivanova N."/>
            <person name="Huntemann M."/>
            <person name="Mavromatis K."/>
            <person name="Ovchinikova G."/>
            <person name="Pati A."/>
            <person name="Chen A."/>
            <person name="Palaniappan K."/>
            <person name="Land M."/>
            <person name="Hauser L."/>
            <person name="Brambilla E.M."/>
            <person name="Ngatchou-Djao O.D."/>
            <person name="Rohde M."/>
            <person name="Tindall B.J."/>
            <person name="Goker M."/>
            <person name="Detter J.C."/>
            <person name="Woyke T."/>
            <person name="Bristow J."/>
            <person name="Eisen J.A."/>
            <person name="Markowitz V."/>
            <person name="Hugenholtz P."/>
            <person name="Klenk H.P."/>
            <person name="Kyrpides N.C."/>
        </authorList>
    </citation>
    <scope>NUCLEOTIDE SEQUENCE [LARGE SCALE GENOMIC DNA]</scope>
    <source>
        <strain evidence="6">DSM 16511 / JCM 12458 / E9I37-1</strain>
    </source>
</reference>
<keyword evidence="6" id="KW-1185">Reference proteome</keyword>
<protein>
    <submittedName>
        <fullName evidence="5">Thiamine biosynthesis protein:ExsB</fullName>
    </submittedName>
</protein>
<dbReference type="KEGG" id="nsa:Nitsa_2075"/>
<feature type="domain" description="NFACT protein RNA binding" evidence="4">
    <location>
        <begin position="227"/>
        <end position="317"/>
    </location>
</feature>
<dbReference type="Gene3D" id="3.40.50.620">
    <property type="entry name" value="HUPs"/>
    <property type="match status" value="1"/>
</dbReference>
<dbReference type="InterPro" id="IPR059101">
    <property type="entry name" value="NFACT-R_2"/>
</dbReference>
<name>E6X3A3_NITSE</name>
<dbReference type="Proteomes" id="UP000008633">
    <property type="component" value="Chromosome"/>
</dbReference>
<dbReference type="OrthoDB" id="9781887at2"/>
<keyword evidence="2" id="KW-0067">ATP-binding</keyword>
<dbReference type="GO" id="GO:0004810">
    <property type="term" value="F:CCA tRNA nucleotidyltransferase activity"/>
    <property type="evidence" value="ECO:0007669"/>
    <property type="project" value="InterPro"/>
</dbReference>
<dbReference type="SUPFAM" id="SSF52402">
    <property type="entry name" value="Adenine nucleotide alpha hydrolases-like"/>
    <property type="match status" value="1"/>
</dbReference>